<feature type="domain" description="Endonuclease/exonuclease/phosphatase" evidence="1">
    <location>
        <begin position="106"/>
        <end position="167"/>
    </location>
</feature>
<proteinExistence type="predicted"/>
<name>A0AAU9U9Y6_EUPED</name>
<evidence type="ECO:0000313" key="2">
    <source>
        <dbReference type="EMBL" id="CAH2094545.1"/>
    </source>
</evidence>
<evidence type="ECO:0000259" key="1">
    <source>
        <dbReference type="Pfam" id="PF14529"/>
    </source>
</evidence>
<dbReference type="Gene3D" id="3.60.10.10">
    <property type="entry name" value="Endonuclease/exonuclease/phosphatase"/>
    <property type="match status" value="1"/>
</dbReference>
<dbReference type="GO" id="GO:0003824">
    <property type="term" value="F:catalytic activity"/>
    <property type="evidence" value="ECO:0007669"/>
    <property type="project" value="InterPro"/>
</dbReference>
<evidence type="ECO:0000313" key="3">
    <source>
        <dbReference type="Proteomes" id="UP001153954"/>
    </source>
</evidence>
<dbReference type="EMBL" id="CAKOGL010000014">
    <property type="protein sequence ID" value="CAH2094545.1"/>
    <property type="molecule type" value="Genomic_DNA"/>
</dbReference>
<dbReference type="Pfam" id="PF14529">
    <property type="entry name" value="Exo_endo_phos_2"/>
    <property type="match status" value="1"/>
</dbReference>
<comment type="caution">
    <text evidence="2">The sequence shown here is derived from an EMBL/GenBank/DDBJ whole genome shotgun (WGS) entry which is preliminary data.</text>
</comment>
<reference evidence="2" key="1">
    <citation type="submission" date="2022-03" db="EMBL/GenBank/DDBJ databases">
        <authorList>
            <person name="Tunstrom K."/>
        </authorList>
    </citation>
    <scope>NUCLEOTIDE SEQUENCE</scope>
</reference>
<dbReference type="AlphaFoldDB" id="A0AAU9U9Y6"/>
<keyword evidence="3" id="KW-1185">Reference proteome</keyword>
<sequence length="212" mass="23572">MASLSPCNVLQANLHHSITATAQLRRWLELNSTALALIQEPWVRQGRICGLPNTGGKLIQYTGPESPRSCIFITNNLLAQPLTEFFSRDICAITLLDTTTHQPKMAVASVYMPDEDSPPPEDLAKLVSHCENTKLELLVATDCNGYHPLWGMQFSNERGRQLVEYLLLSLEGAKLLSTSPWQQKECQTIYPTGMCRGKLPAQTTDGYPSTLR</sequence>
<protein>
    <recommendedName>
        <fullName evidence="1">Endonuclease/exonuclease/phosphatase domain-containing protein</fullName>
    </recommendedName>
</protein>
<dbReference type="InterPro" id="IPR005135">
    <property type="entry name" value="Endo/exonuclease/phosphatase"/>
</dbReference>
<dbReference type="SUPFAM" id="SSF56219">
    <property type="entry name" value="DNase I-like"/>
    <property type="match status" value="1"/>
</dbReference>
<gene>
    <name evidence="2" type="ORF">EEDITHA_LOCUS10100</name>
</gene>
<accession>A0AAU9U9Y6</accession>
<dbReference type="Proteomes" id="UP001153954">
    <property type="component" value="Unassembled WGS sequence"/>
</dbReference>
<organism evidence="2 3">
    <name type="scientific">Euphydryas editha</name>
    <name type="common">Edith's checkerspot</name>
    <dbReference type="NCBI Taxonomy" id="104508"/>
    <lineage>
        <taxon>Eukaryota</taxon>
        <taxon>Metazoa</taxon>
        <taxon>Ecdysozoa</taxon>
        <taxon>Arthropoda</taxon>
        <taxon>Hexapoda</taxon>
        <taxon>Insecta</taxon>
        <taxon>Pterygota</taxon>
        <taxon>Neoptera</taxon>
        <taxon>Endopterygota</taxon>
        <taxon>Lepidoptera</taxon>
        <taxon>Glossata</taxon>
        <taxon>Ditrysia</taxon>
        <taxon>Papilionoidea</taxon>
        <taxon>Nymphalidae</taxon>
        <taxon>Nymphalinae</taxon>
        <taxon>Euphydryas</taxon>
    </lineage>
</organism>
<dbReference type="InterPro" id="IPR036691">
    <property type="entry name" value="Endo/exonu/phosph_ase_sf"/>
</dbReference>